<dbReference type="Pfam" id="PF04055">
    <property type="entry name" value="Radical_SAM"/>
    <property type="match status" value="1"/>
</dbReference>
<dbReference type="PROSITE" id="PS51918">
    <property type="entry name" value="RADICAL_SAM"/>
    <property type="match status" value="1"/>
</dbReference>
<keyword evidence="3" id="KW-0479">Metal-binding</keyword>
<dbReference type="GO" id="GO:0003824">
    <property type="term" value="F:catalytic activity"/>
    <property type="evidence" value="ECO:0007669"/>
    <property type="project" value="InterPro"/>
</dbReference>
<dbReference type="GO" id="GO:0051536">
    <property type="term" value="F:iron-sulfur cluster binding"/>
    <property type="evidence" value="ECO:0007669"/>
    <property type="project" value="UniProtKB-KW"/>
</dbReference>
<comment type="caution">
    <text evidence="8">The sequence shown here is derived from an EMBL/GenBank/DDBJ whole genome shotgun (WGS) entry which is preliminary data.</text>
</comment>
<dbReference type="InterPro" id="IPR051198">
    <property type="entry name" value="BchE-like"/>
</dbReference>
<evidence type="ECO:0000256" key="6">
    <source>
        <dbReference type="SAM" id="MobiDB-lite"/>
    </source>
</evidence>
<dbReference type="SFLD" id="SFLDG01082">
    <property type="entry name" value="B12-binding_domain_containing"/>
    <property type="match status" value="1"/>
</dbReference>
<evidence type="ECO:0000313" key="9">
    <source>
        <dbReference type="Proteomes" id="UP000233256"/>
    </source>
</evidence>
<dbReference type="Gene3D" id="3.80.30.20">
    <property type="entry name" value="tm_1862 like domain"/>
    <property type="match status" value="1"/>
</dbReference>
<protein>
    <recommendedName>
        <fullName evidence="7">Radical SAM core domain-containing protein</fullName>
    </recommendedName>
</protein>
<dbReference type="PANTHER" id="PTHR43409">
    <property type="entry name" value="ANAEROBIC MAGNESIUM-PROTOPORPHYRIN IX MONOMETHYL ESTER CYCLASE-RELATED"/>
    <property type="match status" value="1"/>
</dbReference>
<accession>A0A2N1PQ94</accession>
<keyword evidence="4" id="KW-0408">Iron</keyword>
<dbReference type="SFLD" id="SFLDS00029">
    <property type="entry name" value="Radical_SAM"/>
    <property type="match status" value="1"/>
</dbReference>
<evidence type="ECO:0000256" key="5">
    <source>
        <dbReference type="ARBA" id="ARBA00023014"/>
    </source>
</evidence>
<dbReference type="InterPro" id="IPR058240">
    <property type="entry name" value="rSAM_sf"/>
</dbReference>
<dbReference type="SUPFAM" id="SSF102114">
    <property type="entry name" value="Radical SAM enzymes"/>
    <property type="match status" value="1"/>
</dbReference>
<dbReference type="GO" id="GO:0046872">
    <property type="term" value="F:metal ion binding"/>
    <property type="evidence" value="ECO:0007669"/>
    <property type="project" value="UniProtKB-KW"/>
</dbReference>
<evidence type="ECO:0000256" key="1">
    <source>
        <dbReference type="ARBA" id="ARBA00001966"/>
    </source>
</evidence>
<dbReference type="PANTHER" id="PTHR43409:SF7">
    <property type="entry name" value="BLL1977 PROTEIN"/>
    <property type="match status" value="1"/>
</dbReference>
<organism evidence="8 9">
    <name type="scientific">Candidatus Wallbacteria bacterium HGW-Wallbacteria-1</name>
    <dbReference type="NCBI Taxonomy" id="2013854"/>
    <lineage>
        <taxon>Bacteria</taxon>
        <taxon>Candidatus Walliibacteriota</taxon>
    </lineage>
</organism>
<dbReference type="AlphaFoldDB" id="A0A2N1PQ94"/>
<dbReference type="EMBL" id="PGXC01000005">
    <property type="protein sequence ID" value="PKK90505.1"/>
    <property type="molecule type" value="Genomic_DNA"/>
</dbReference>
<sequence>MKSSDDGFRVAFGSPPLAGDGLRPLLLQNRQFKYTHSDRIRIYPLIPSSFVTLCHDMGMKVLFLDALAANLNAGPFLKALMDFRPHLIMMETKAPVIGRHGAFIDYIRPLFPGAAMAIAGDHVTCDPAGSLKATGADFAVVGGDWDYYGALLAYELSSIAGSAGFAHWQGSGSAGMNSSSRFDGITLPPGCYMNGSSVSEHQAIPFVENLSSLPWIKRELTGWKSYGEAYLLKPAAYILSGRGCGGRGAGDPGKCIFCVWQHTLWGCTARLRDPQDVADEIAWLHSHYGVAEVFDDNEAGPCWDGEWLEKFASRLSARGVMGKVRYSCNARADSLVPDRLEIMRSAGFRLLKVGLESGSDRVLSRLGKAERVQEIIRGVKAAKDFGLNVLITTMVGYPWEREADAEKTLQVARGLLNYRTGFGDSLQASVIVPYPGTPLWRKSIDNGWLLHDPADYEKLTMDQPALKSDLNTTEWVRRLWSLHLEPGFMLKSLVSMRSIHQFGIAFRGLLSLLGHLRDYGGQSETGQPPPWLLAMRRKTDPEVEDSDYEGASS</sequence>
<comment type="cofactor">
    <cofactor evidence="1">
        <name>[4Fe-4S] cluster</name>
        <dbReference type="ChEBI" id="CHEBI:49883"/>
    </cofactor>
</comment>
<dbReference type="SMART" id="SM00729">
    <property type="entry name" value="Elp3"/>
    <property type="match status" value="1"/>
</dbReference>
<evidence type="ECO:0000256" key="3">
    <source>
        <dbReference type="ARBA" id="ARBA00022723"/>
    </source>
</evidence>
<proteinExistence type="predicted"/>
<feature type="domain" description="Radical SAM core" evidence="7">
    <location>
        <begin position="230"/>
        <end position="469"/>
    </location>
</feature>
<gene>
    <name evidence="8" type="ORF">CVV64_09070</name>
</gene>
<dbReference type="InterPro" id="IPR007197">
    <property type="entry name" value="rSAM"/>
</dbReference>
<dbReference type="CDD" id="cd01335">
    <property type="entry name" value="Radical_SAM"/>
    <property type="match status" value="1"/>
</dbReference>
<evidence type="ECO:0000256" key="2">
    <source>
        <dbReference type="ARBA" id="ARBA00022691"/>
    </source>
</evidence>
<name>A0A2N1PQ94_9BACT</name>
<dbReference type="InterPro" id="IPR006638">
    <property type="entry name" value="Elp3/MiaA/NifB-like_rSAM"/>
</dbReference>
<dbReference type="InterPro" id="IPR023404">
    <property type="entry name" value="rSAM_horseshoe"/>
</dbReference>
<evidence type="ECO:0000313" key="8">
    <source>
        <dbReference type="EMBL" id="PKK90505.1"/>
    </source>
</evidence>
<reference evidence="8 9" key="1">
    <citation type="journal article" date="2017" name="ISME J.">
        <title>Potential for microbial H2 and metal transformations associated with novel bacteria and archaea in deep terrestrial subsurface sediments.</title>
        <authorList>
            <person name="Hernsdorf A.W."/>
            <person name="Amano Y."/>
            <person name="Miyakawa K."/>
            <person name="Ise K."/>
            <person name="Suzuki Y."/>
            <person name="Anantharaman K."/>
            <person name="Probst A."/>
            <person name="Burstein D."/>
            <person name="Thomas B.C."/>
            <person name="Banfield J.F."/>
        </authorList>
    </citation>
    <scope>NUCLEOTIDE SEQUENCE [LARGE SCALE GENOMIC DNA]</scope>
    <source>
        <strain evidence="8">HGW-Wallbacteria-1</strain>
    </source>
</reference>
<dbReference type="Proteomes" id="UP000233256">
    <property type="component" value="Unassembled WGS sequence"/>
</dbReference>
<feature type="compositionally biased region" description="Acidic residues" evidence="6">
    <location>
        <begin position="542"/>
        <end position="553"/>
    </location>
</feature>
<evidence type="ECO:0000256" key="4">
    <source>
        <dbReference type="ARBA" id="ARBA00023004"/>
    </source>
</evidence>
<feature type="region of interest" description="Disordered" evidence="6">
    <location>
        <begin position="523"/>
        <end position="553"/>
    </location>
</feature>
<keyword evidence="5" id="KW-0411">Iron-sulfur</keyword>
<keyword evidence="2" id="KW-0949">S-adenosyl-L-methionine</keyword>
<evidence type="ECO:0000259" key="7">
    <source>
        <dbReference type="PROSITE" id="PS51918"/>
    </source>
</evidence>